<dbReference type="GO" id="GO:0006351">
    <property type="term" value="P:DNA-templated transcription"/>
    <property type="evidence" value="ECO:0007669"/>
    <property type="project" value="TreeGrafter"/>
</dbReference>
<feature type="domain" description="HTH lysR-type" evidence="5">
    <location>
        <begin position="2"/>
        <end position="59"/>
    </location>
</feature>
<proteinExistence type="inferred from homology"/>
<dbReference type="Pfam" id="PF03466">
    <property type="entry name" value="LysR_substrate"/>
    <property type="match status" value="1"/>
</dbReference>
<dbReference type="SUPFAM" id="SSF53850">
    <property type="entry name" value="Periplasmic binding protein-like II"/>
    <property type="match status" value="1"/>
</dbReference>
<dbReference type="RefSeq" id="WP_126159764.1">
    <property type="nucleotide sequence ID" value="NZ_RQXW01000020.1"/>
</dbReference>
<comment type="caution">
    <text evidence="6">The sequence shown here is derived from an EMBL/GenBank/DDBJ whole genome shotgun (WGS) entry which is preliminary data.</text>
</comment>
<dbReference type="PANTHER" id="PTHR30537:SF35">
    <property type="entry name" value="TRANSCRIPTIONAL REGULATORY PROTEIN"/>
    <property type="match status" value="1"/>
</dbReference>
<dbReference type="InterPro" id="IPR058163">
    <property type="entry name" value="LysR-type_TF_proteobact-type"/>
</dbReference>
<dbReference type="PROSITE" id="PS50931">
    <property type="entry name" value="HTH_LYSR"/>
    <property type="match status" value="1"/>
</dbReference>
<keyword evidence="7" id="KW-1185">Reference proteome</keyword>
<keyword evidence="4" id="KW-0804">Transcription</keyword>
<evidence type="ECO:0000256" key="2">
    <source>
        <dbReference type="ARBA" id="ARBA00023015"/>
    </source>
</evidence>
<comment type="similarity">
    <text evidence="1">Belongs to the LysR transcriptional regulatory family.</text>
</comment>
<dbReference type="Proteomes" id="UP000283087">
    <property type="component" value="Unassembled WGS sequence"/>
</dbReference>
<dbReference type="CDD" id="cd08422">
    <property type="entry name" value="PBP2_CrgA_like"/>
    <property type="match status" value="1"/>
</dbReference>
<dbReference type="GO" id="GO:0003700">
    <property type="term" value="F:DNA-binding transcription factor activity"/>
    <property type="evidence" value="ECO:0007669"/>
    <property type="project" value="InterPro"/>
</dbReference>
<dbReference type="EMBL" id="RQXW01000020">
    <property type="protein sequence ID" value="RTE64562.1"/>
    <property type="molecule type" value="Genomic_DNA"/>
</dbReference>
<dbReference type="SUPFAM" id="SSF46785">
    <property type="entry name" value="Winged helix' DNA-binding domain"/>
    <property type="match status" value="1"/>
</dbReference>
<dbReference type="AlphaFoldDB" id="A0A430KM72"/>
<evidence type="ECO:0000259" key="5">
    <source>
        <dbReference type="PROSITE" id="PS50931"/>
    </source>
</evidence>
<gene>
    <name evidence="6" type="ORF">EH243_16495</name>
</gene>
<protein>
    <submittedName>
        <fullName evidence="6">LysR family transcriptional regulator</fullName>
    </submittedName>
</protein>
<organism evidence="6 7">
    <name type="scientific">Amphritea opalescens</name>
    <dbReference type="NCBI Taxonomy" id="2490544"/>
    <lineage>
        <taxon>Bacteria</taxon>
        <taxon>Pseudomonadati</taxon>
        <taxon>Pseudomonadota</taxon>
        <taxon>Gammaproteobacteria</taxon>
        <taxon>Oceanospirillales</taxon>
        <taxon>Oceanospirillaceae</taxon>
        <taxon>Amphritea</taxon>
    </lineage>
</organism>
<dbReference type="OrthoDB" id="9815676at2"/>
<evidence type="ECO:0000256" key="3">
    <source>
        <dbReference type="ARBA" id="ARBA00023125"/>
    </source>
</evidence>
<dbReference type="GO" id="GO:0043565">
    <property type="term" value="F:sequence-specific DNA binding"/>
    <property type="evidence" value="ECO:0007669"/>
    <property type="project" value="TreeGrafter"/>
</dbReference>
<accession>A0A430KM72</accession>
<evidence type="ECO:0000313" key="6">
    <source>
        <dbReference type="EMBL" id="RTE64562.1"/>
    </source>
</evidence>
<evidence type="ECO:0000313" key="7">
    <source>
        <dbReference type="Proteomes" id="UP000283087"/>
    </source>
</evidence>
<dbReference type="PANTHER" id="PTHR30537">
    <property type="entry name" value="HTH-TYPE TRANSCRIPTIONAL REGULATOR"/>
    <property type="match status" value="1"/>
</dbReference>
<dbReference type="InterPro" id="IPR036388">
    <property type="entry name" value="WH-like_DNA-bd_sf"/>
</dbReference>
<evidence type="ECO:0000256" key="4">
    <source>
        <dbReference type="ARBA" id="ARBA00023163"/>
    </source>
</evidence>
<dbReference type="Pfam" id="PF00126">
    <property type="entry name" value="HTH_1"/>
    <property type="match status" value="1"/>
</dbReference>
<dbReference type="FunFam" id="1.10.10.10:FF:000001">
    <property type="entry name" value="LysR family transcriptional regulator"/>
    <property type="match status" value="1"/>
</dbReference>
<dbReference type="Gene3D" id="3.40.190.290">
    <property type="match status" value="1"/>
</dbReference>
<dbReference type="Gene3D" id="1.10.10.10">
    <property type="entry name" value="Winged helix-like DNA-binding domain superfamily/Winged helix DNA-binding domain"/>
    <property type="match status" value="1"/>
</dbReference>
<reference evidence="6 7" key="1">
    <citation type="submission" date="2018-11" db="EMBL/GenBank/DDBJ databases">
        <title>The draft genome sequence of Amphritea opalescens ANRC-JH13T.</title>
        <authorList>
            <person name="Fang Z."/>
            <person name="Zhang Y."/>
            <person name="Han X."/>
        </authorList>
    </citation>
    <scope>NUCLEOTIDE SEQUENCE [LARGE SCALE GENOMIC DNA]</scope>
    <source>
        <strain evidence="6 7">ANRC-JH13</strain>
    </source>
</reference>
<name>A0A430KM72_9GAMM</name>
<dbReference type="InterPro" id="IPR036390">
    <property type="entry name" value="WH_DNA-bd_sf"/>
</dbReference>
<evidence type="ECO:0000256" key="1">
    <source>
        <dbReference type="ARBA" id="ARBA00009437"/>
    </source>
</evidence>
<dbReference type="InterPro" id="IPR005119">
    <property type="entry name" value="LysR_subst-bd"/>
</dbReference>
<dbReference type="InterPro" id="IPR000847">
    <property type="entry name" value="LysR_HTH_N"/>
</dbReference>
<sequence length="287" mass="32077">MVQLDAMRSFVEVAALGSFTQAADQLNIPRMRMTRHIQELEDWLQVRLLHRTTRRVSLTTAGEEALRICERILNDAAALENSAQQYSQGLVGDIRIAAPIGIGQSKLLQLIEGFCQLHKNVSFQFLLSDKNAQLVDERVDIALRYTHQPDDNLIARQLFESGPVLCAAPAYLAKEGVPTTIAELSQHRCLVHLNQSQWYFPSGEEVKVRGPLRANDAVTLVDAARAGMGIARLPSDLVEDYLENGELVALPATFTLPAQAVWAVYLSRSYQQPVVRAFIDYAVEQWH</sequence>
<keyword evidence="2" id="KW-0805">Transcription regulation</keyword>
<keyword evidence="3" id="KW-0238">DNA-binding</keyword>